<comment type="caution">
    <text evidence="2">The sequence shown here is derived from an EMBL/GenBank/DDBJ whole genome shotgun (WGS) entry which is preliminary data.</text>
</comment>
<dbReference type="InterPro" id="IPR012902">
    <property type="entry name" value="N_methyl_site"/>
</dbReference>
<reference evidence="2 3" key="1">
    <citation type="submission" date="2019-03" db="EMBL/GenBank/DDBJ databases">
        <title>Genomic Encyclopedia of Type Strains, Phase IV (KMG-IV): sequencing the most valuable type-strain genomes for metagenomic binning, comparative biology and taxonomic classification.</title>
        <authorList>
            <person name="Goeker M."/>
        </authorList>
    </citation>
    <scope>NUCLEOTIDE SEQUENCE [LARGE SCALE GENOMIC DNA]</scope>
    <source>
        <strain evidence="2 3">DSM 12121</strain>
    </source>
</reference>
<dbReference type="NCBIfam" id="TIGR02532">
    <property type="entry name" value="IV_pilin_GFxxxE"/>
    <property type="match status" value="1"/>
</dbReference>
<dbReference type="SUPFAM" id="SSF54523">
    <property type="entry name" value="Pili subunits"/>
    <property type="match status" value="1"/>
</dbReference>
<keyword evidence="1" id="KW-0472">Membrane</keyword>
<dbReference type="RefSeq" id="WP_133594416.1">
    <property type="nucleotide sequence ID" value="NZ_SNVV01000022.1"/>
</dbReference>
<sequence length="155" mass="15816">MKRRLSGVTLIELMIVIVIMSILAILGVPLTSRWIYGAQVGESESLLAQGYAQMRAVALRNPNGVAGSTDAAGMKLADGVLYICKGSPTNANCSAGGSALVWQADLSRGANVSVTLGGAASGTIALDNMGVPRSSATARRYSISKGGESSSGLLE</sequence>
<keyword evidence="1" id="KW-1133">Transmembrane helix</keyword>
<dbReference type="OrthoDB" id="9181558at2"/>
<dbReference type="Proteomes" id="UP000295129">
    <property type="component" value="Unassembled WGS sequence"/>
</dbReference>
<name>A0A4V3BLP6_9RHOO</name>
<dbReference type="Pfam" id="PF07963">
    <property type="entry name" value="N_methyl"/>
    <property type="match status" value="1"/>
</dbReference>
<gene>
    <name evidence="2" type="ORF">C7389_12279</name>
</gene>
<dbReference type="AlphaFoldDB" id="A0A4V3BLP6"/>
<proteinExistence type="predicted"/>
<dbReference type="PROSITE" id="PS00409">
    <property type="entry name" value="PROKAR_NTER_METHYL"/>
    <property type="match status" value="1"/>
</dbReference>
<evidence type="ECO:0000256" key="1">
    <source>
        <dbReference type="SAM" id="Phobius"/>
    </source>
</evidence>
<feature type="transmembrane region" description="Helical" evidence="1">
    <location>
        <begin position="7"/>
        <end position="30"/>
    </location>
</feature>
<keyword evidence="3" id="KW-1185">Reference proteome</keyword>
<organism evidence="2 3">
    <name type="scientific">Azoarcus indigens</name>
    <dbReference type="NCBI Taxonomy" id="29545"/>
    <lineage>
        <taxon>Bacteria</taxon>
        <taxon>Pseudomonadati</taxon>
        <taxon>Pseudomonadota</taxon>
        <taxon>Betaproteobacteria</taxon>
        <taxon>Rhodocyclales</taxon>
        <taxon>Zoogloeaceae</taxon>
        <taxon>Azoarcus</taxon>
    </lineage>
</organism>
<dbReference type="EMBL" id="SNVV01000022">
    <property type="protein sequence ID" value="TDN47122.1"/>
    <property type="molecule type" value="Genomic_DNA"/>
</dbReference>
<evidence type="ECO:0000313" key="3">
    <source>
        <dbReference type="Proteomes" id="UP000295129"/>
    </source>
</evidence>
<keyword evidence="1" id="KW-0812">Transmembrane</keyword>
<protein>
    <submittedName>
        <fullName evidence="2">Prepilin-type N-terminal cleavage/methylation domain-containing protein</fullName>
    </submittedName>
</protein>
<dbReference type="Gene3D" id="3.30.700.10">
    <property type="entry name" value="Glycoprotein, Type 4 Pilin"/>
    <property type="match status" value="1"/>
</dbReference>
<dbReference type="InterPro" id="IPR045584">
    <property type="entry name" value="Pilin-like"/>
</dbReference>
<evidence type="ECO:0000313" key="2">
    <source>
        <dbReference type="EMBL" id="TDN47122.1"/>
    </source>
</evidence>
<accession>A0A4V3BLP6</accession>